<feature type="transmembrane region" description="Helical" evidence="6">
    <location>
        <begin position="262"/>
        <end position="283"/>
    </location>
</feature>
<dbReference type="InterPro" id="IPR001248">
    <property type="entry name" value="Pur-cyt_permease"/>
</dbReference>
<dbReference type="PANTHER" id="PTHR30569:SF0">
    <property type="entry name" value="CYTOSINE PERMEASE"/>
    <property type="match status" value="1"/>
</dbReference>
<keyword evidence="5 6" id="KW-0472">Membrane</keyword>
<reference evidence="7 8" key="1">
    <citation type="submission" date="2017-01" db="EMBL/GenBank/DDBJ databases">
        <authorList>
            <person name="Varghese N."/>
            <person name="Submissions S."/>
        </authorList>
    </citation>
    <scope>NUCLEOTIDE SEQUENCE [LARGE SCALE GENOMIC DNA]</scope>
    <source>
        <strain evidence="7 8">RUG2-6</strain>
    </source>
</reference>
<evidence type="ECO:0000313" key="7">
    <source>
        <dbReference type="EMBL" id="SIR53297.1"/>
    </source>
</evidence>
<dbReference type="Pfam" id="PF02133">
    <property type="entry name" value="Transp_cyt_pur"/>
    <property type="match status" value="1"/>
</dbReference>
<feature type="transmembrane region" description="Helical" evidence="6">
    <location>
        <begin position="136"/>
        <end position="156"/>
    </location>
</feature>
<dbReference type="PANTHER" id="PTHR30569">
    <property type="entry name" value="CYTOSINE TRANSPORTER CODB"/>
    <property type="match status" value="1"/>
</dbReference>
<accession>A0A9X8RA36</accession>
<dbReference type="CDD" id="cd11484">
    <property type="entry name" value="SLC-NCS1sbd_CobB-like"/>
    <property type="match status" value="1"/>
</dbReference>
<gene>
    <name evidence="7" type="ORF">SAMN05878482_104160</name>
</gene>
<proteinExistence type="inferred from homology"/>
<name>A0A9X8RA36_9BACI</name>
<keyword evidence="3 6" id="KW-0812">Transmembrane</keyword>
<comment type="caution">
    <text evidence="7">The sequence shown here is derived from an EMBL/GenBank/DDBJ whole genome shotgun (WGS) entry which is preliminary data.</text>
</comment>
<comment type="similarity">
    <text evidence="2">Belongs to the purine-cytosine permease (2.A.39) family.</text>
</comment>
<evidence type="ECO:0000256" key="6">
    <source>
        <dbReference type="SAM" id="Phobius"/>
    </source>
</evidence>
<dbReference type="Proteomes" id="UP000185829">
    <property type="component" value="Unassembled WGS sequence"/>
</dbReference>
<feature type="transmembrane region" description="Helical" evidence="6">
    <location>
        <begin position="231"/>
        <end position="256"/>
    </location>
</feature>
<keyword evidence="4 6" id="KW-1133">Transmembrane helix</keyword>
<dbReference type="AlphaFoldDB" id="A0A9X8RA36"/>
<evidence type="ECO:0000256" key="4">
    <source>
        <dbReference type="ARBA" id="ARBA00022989"/>
    </source>
</evidence>
<feature type="transmembrane region" description="Helical" evidence="6">
    <location>
        <begin position="28"/>
        <end position="50"/>
    </location>
</feature>
<dbReference type="GO" id="GO:0005886">
    <property type="term" value="C:plasma membrane"/>
    <property type="evidence" value="ECO:0007669"/>
    <property type="project" value="TreeGrafter"/>
</dbReference>
<comment type="subcellular location">
    <subcellularLocation>
        <location evidence="1">Membrane</location>
        <topology evidence="1">Multi-pass membrane protein</topology>
    </subcellularLocation>
</comment>
<evidence type="ECO:0000256" key="2">
    <source>
        <dbReference type="ARBA" id="ARBA00008974"/>
    </source>
</evidence>
<dbReference type="Gene3D" id="1.10.4160.10">
    <property type="entry name" value="Hydantoin permease"/>
    <property type="match status" value="1"/>
</dbReference>
<dbReference type="GO" id="GO:0015209">
    <property type="term" value="F:cytosine transmembrane transporter activity"/>
    <property type="evidence" value="ECO:0007669"/>
    <property type="project" value="InterPro"/>
</dbReference>
<evidence type="ECO:0000256" key="3">
    <source>
        <dbReference type="ARBA" id="ARBA00022692"/>
    </source>
</evidence>
<sequence length="439" mass="46817">MEDHTKLGDDYSLSRVPQNARLPMWDIMIVRVGALATLSQFMLGAALGYGMTFWQAFWAMMFGSVILQVISFLIGYAGAREGLSTSLLSRWTGFGRYGSSIIGAVIAFCTIGWFGVQNTVFANGLVEATDGKLTLPIAAAITGLGVTVLVIFGFKLLSMTAKITVPAFLLVVGIGIYQVLSDHSILSLMGTPPPGESLSLGVGATMVAGGFIIGAVITPDFSRFARNGKDVFWMTTIGTLVGELGVGMIAVLMAHAAKTSDVVSIMLQTSGWLGAAVVVFSTVKINNVNLYSSSLGFTNIFDSVFKVKMNRGLVTLVIGAIGTLLSIMGILDRFVDFLVLLGIMIPPIAGIMVVDYFVLRTYRKALDESREKGTLPSEPEKLNPVTLVAWAAGFASGYFITVGIPSINSLLISGIIYYAGVLFTKAIKGKKENRDHIAS</sequence>
<feature type="transmembrane region" description="Helical" evidence="6">
    <location>
        <begin position="313"/>
        <end position="331"/>
    </location>
</feature>
<dbReference type="EMBL" id="FTMX01000004">
    <property type="protein sequence ID" value="SIR53297.1"/>
    <property type="molecule type" value="Genomic_DNA"/>
</dbReference>
<evidence type="ECO:0000256" key="1">
    <source>
        <dbReference type="ARBA" id="ARBA00004141"/>
    </source>
</evidence>
<evidence type="ECO:0000313" key="8">
    <source>
        <dbReference type="Proteomes" id="UP000185829"/>
    </source>
</evidence>
<dbReference type="RefSeq" id="WP_076368700.1">
    <property type="nucleotide sequence ID" value="NZ_FTMX01000004.1"/>
</dbReference>
<organism evidence="7 8">
    <name type="scientific">Peribacillus simplex</name>
    <dbReference type="NCBI Taxonomy" id="1478"/>
    <lineage>
        <taxon>Bacteria</taxon>
        <taxon>Bacillati</taxon>
        <taxon>Bacillota</taxon>
        <taxon>Bacilli</taxon>
        <taxon>Bacillales</taxon>
        <taxon>Bacillaceae</taxon>
        <taxon>Peribacillus</taxon>
    </lineage>
</organism>
<feature type="transmembrane region" description="Helical" evidence="6">
    <location>
        <begin position="163"/>
        <end position="180"/>
    </location>
</feature>
<evidence type="ECO:0000256" key="5">
    <source>
        <dbReference type="ARBA" id="ARBA00023136"/>
    </source>
</evidence>
<feature type="transmembrane region" description="Helical" evidence="6">
    <location>
        <begin position="406"/>
        <end position="424"/>
    </location>
</feature>
<feature type="transmembrane region" description="Helical" evidence="6">
    <location>
        <begin position="200"/>
        <end position="219"/>
    </location>
</feature>
<feature type="transmembrane region" description="Helical" evidence="6">
    <location>
        <begin position="97"/>
        <end position="116"/>
    </location>
</feature>
<dbReference type="InterPro" id="IPR030191">
    <property type="entry name" value="CodB"/>
</dbReference>
<feature type="transmembrane region" description="Helical" evidence="6">
    <location>
        <begin position="337"/>
        <end position="362"/>
    </location>
</feature>
<feature type="transmembrane region" description="Helical" evidence="6">
    <location>
        <begin position="56"/>
        <end position="76"/>
    </location>
</feature>
<protein>
    <submittedName>
        <fullName evidence="7">Cytosine permease</fullName>
    </submittedName>
</protein>